<reference evidence="6" key="2">
    <citation type="submission" date="2020-09" db="EMBL/GenBank/DDBJ databases">
        <authorList>
            <person name="Sun Q."/>
            <person name="Zhou Y."/>
        </authorList>
    </citation>
    <scope>NUCLEOTIDE SEQUENCE</scope>
    <source>
        <strain evidence="6">CGMCC 1.15082</strain>
    </source>
</reference>
<dbReference type="GO" id="GO:0005829">
    <property type="term" value="C:cytosol"/>
    <property type="evidence" value="ECO:0007669"/>
    <property type="project" value="TreeGrafter"/>
</dbReference>
<dbReference type="CDD" id="cd00092">
    <property type="entry name" value="HTH_CRP"/>
    <property type="match status" value="1"/>
</dbReference>
<organism evidence="6 7">
    <name type="scientific">Brucella endophytica</name>
    <dbReference type="NCBI Taxonomy" id="1963359"/>
    <lineage>
        <taxon>Bacteria</taxon>
        <taxon>Pseudomonadati</taxon>
        <taxon>Pseudomonadota</taxon>
        <taxon>Alphaproteobacteria</taxon>
        <taxon>Hyphomicrobiales</taxon>
        <taxon>Brucellaceae</taxon>
        <taxon>Brucella/Ochrobactrum group</taxon>
        <taxon>Brucella</taxon>
    </lineage>
</organism>
<keyword evidence="3" id="KW-0804">Transcription</keyword>
<evidence type="ECO:0000256" key="3">
    <source>
        <dbReference type="ARBA" id="ARBA00023163"/>
    </source>
</evidence>
<dbReference type="InterPro" id="IPR050397">
    <property type="entry name" value="Env_Response_Regulators"/>
</dbReference>
<dbReference type="InterPro" id="IPR036390">
    <property type="entry name" value="WH_DNA-bd_sf"/>
</dbReference>
<name>A0A916SKF7_9HYPH</name>
<accession>A0A916SKF7</accession>
<dbReference type="InterPro" id="IPR014710">
    <property type="entry name" value="RmlC-like_jellyroll"/>
</dbReference>
<dbReference type="PROSITE" id="PS51063">
    <property type="entry name" value="HTH_CRP_2"/>
    <property type="match status" value="1"/>
</dbReference>
<dbReference type="PROSITE" id="PS50042">
    <property type="entry name" value="CNMP_BINDING_3"/>
    <property type="match status" value="1"/>
</dbReference>
<dbReference type="PANTHER" id="PTHR24567">
    <property type="entry name" value="CRP FAMILY TRANSCRIPTIONAL REGULATORY PROTEIN"/>
    <property type="match status" value="1"/>
</dbReference>
<dbReference type="Pfam" id="PF13545">
    <property type="entry name" value="HTH_Crp_2"/>
    <property type="match status" value="1"/>
</dbReference>
<dbReference type="CDD" id="cd00038">
    <property type="entry name" value="CAP_ED"/>
    <property type="match status" value="1"/>
</dbReference>
<keyword evidence="2" id="KW-0238">DNA-binding</keyword>
<dbReference type="InterPro" id="IPR018490">
    <property type="entry name" value="cNMP-bd_dom_sf"/>
</dbReference>
<dbReference type="Pfam" id="PF00027">
    <property type="entry name" value="cNMP_binding"/>
    <property type="match status" value="1"/>
</dbReference>
<evidence type="ECO:0000259" key="4">
    <source>
        <dbReference type="PROSITE" id="PS50042"/>
    </source>
</evidence>
<dbReference type="SUPFAM" id="SSF46785">
    <property type="entry name" value="Winged helix' DNA-binding domain"/>
    <property type="match status" value="1"/>
</dbReference>
<dbReference type="InterPro" id="IPR036388">
    <property type="entry name" value="WH-like_DNA-bd_sf"/>
</dbReference>
<dbReference type="SMART" id="SM00419">
    <property type="entry name" value="HTH_CRP"/>
    <property type="match status" value="1"/>
</dbReference>
<dbReference type="Gene3D" id="1.10.10.10">
    <property type="entry name" value="Winged helix-like DNA-binding domain superfamily/Winged helix DNA-binding domain"/>
    <property type="match status" value="1"/>
</dbReference>
<dbReference type="GO" id="GO:0003677">
    <property type="term" value="F:DNA binding"/>
    <property type="evidence" value="ECO:0007669"/>
    <property type="project" value="UniProtKB-KW"/>
</dbReference>
<dbReference type="Proteomes" id="UP000646478">
    <property type="component" value="Unassembled WGS sequence"/>
</dbReference>
<protein>
    <submittedName>
        <fullName evidence="6">Transcriptional regulator</fullName>
    </submittedName>
</protein>
<sequence length="232" mass="26128">MERRSALDILREAELFRNVPEEALQRLHTLGFAVHVAQHEPLFHQGDEAASLYIVLDGYLQTTQMTSCGHQMILRYLGPGGLAGHAALSSDPHHPATVVAVRESHLIGWSRKAIRQIMADHPPIAMNALNILNQRYQEMQQRLTELSIEGVEQRIARTVLRLIRQAGRRTARGIELAFPLSRQDLAEMTGTTLYTVSRTFSSWEERGFVASGRRRMIVREPHHLATIAGEDA</sequence>
<evidence type="ECO:0000313" key="6">
    <source>
        <dbReference type="EMBL" id="GGB01819.1"/>
    </source>
</evidence>
<dbReference type="GO" id="GO:0003700">
    <property type="term" value="F:DNA-binding transcription factor activity"/>
    <property type="evidence" value="ECO:0007669"/>
    <property type="project" value="TreeGrafter"/>
</dbReference>
<reference evidence="6" key="1">
    <citation type="journal article" date="2014" name="Int. J. Syst. Evol. Microbiol.">
        <title>Complete genome sequence of Corynebacterium casei LMG S-19264T (=DSM 44701T), isolated from a smear-ripened cheese.</title>
        <authorList>
            <consortium name="US DOE Joint Genome Institute (JGI-PGF)"/>
            <person name="Walter F."/>
            <person name="Albersmeier A."/>
            <person name="Kalinowski J."/>
            <person name="Ruckert C."/>
        </authorList>
    </citation>
    <scope>NUCLEOTIDE SEQUENCE</scope>
    <source>
        <strain evidence="6">CGMCC 1.15082</strain>
    </source>
</reference>
<dbReference type="SUPFAM" id="SSF51206">
    <property type="entry name" value="cAMP-binding domain-like"/>
    <property type="match status" value="1"/>
</dbReference>
<keyword evidence="1" id="KW-0805">Transcription regulation</keyword>
<gene>
    <name evidence="6" type="primary">nnrR</name>
    <name evidence="6" type="ORF">GCM10011491_32520</name>
</gene>
<feature type="domain" description="HTH crp-type" evidence="5">
    <location>
        <begin position="149"/>
        <end position="222"/>
    </location>
</feature>
<dbReference type="InterPro" id="IPR000595">
    <property type="entry name" value="cNMP-bd_dom"/>
</dbReference>
<dbReference type="RefSeq" id="WP_188825242.1">
    <property type="nucleotide sequence ID" value="NZ_BMHH01000014.1"/>
</dbReference>
<evidence type="ECO:0000313" key="7">
    <source>
        <dbReference type="Proteomes" id="UP000646478"/>
    </source>
</evidence>
<dbReference type="InterPro" id="IPR012318">
    <property type="entry name" value="HTH_CRP"/>
</dbReference>
<proteinExistence type="predicted"/>
<feature type="domain" description="Cyclic nucleotide-binding" evidence="4">
    <location>
        <begin position="15"/>
        <end position="135"/>
    </location>
</feature>
<dbReference type="PANTHER" id="PTHR24567:SF28">
    <property type="entry name" value="LISTERIOLYSIN REGULATORY PROTEIN"/>
    <property type="match status" value="1"/>
</dbReference>
<keyword evidence="7" id="KW-1185">Reference proteome</keyword>
<dbReference type="AlphaFoldDB" id="A0A916SKF7"/>
<dbReference type="Gene3D" id="2.60.120.10">
    <property type="entry name" value="Jelly Rolls"/>
    <property type="match status" value="1"/>
</dbReference>
<evidence type="ECO:0000256" key="1">
    <source>
        <dbReference type="ARBA" id="ARBA00023015"/>
    </source>
</evidence>
<evidence type="ECO:0000259" key="5">
    <source>
        <dbReference type="PROSITE" id="PS51063"/>
    </source>
</evidence>
<evidence type="ECO:0000256" key="2">
    <source>
        <dbReference type="ARBA" id="ARBA00023125"/>
    </source>
</evidence>
<dbReference type="SMART" id="SM00100">
    <property type="entry name" value="cNMP"/>
    <property type="match status" value="1"/>
</dbReference>
<comment type="caution">
    <text evidence="6">The sequence shown here is derived from an EMBL/GenBank/DDBJ whole genome shotgun (WGS) entry which is preliminary data.</text>
</comment>
<dbReference type="EMBL" id="BMHH01000014">
    <property type="protein sequence ID" value="GGB01819.1"/>
    <property type="molecule type" value="Genomic_DNA"/>
</dbReference>